<dbReference type="PRINTS" id="PR00237">
    <property type="entry name" value="GPCRRHODOPSN"/>
</dbReference>
<dbReference type="GO" id="GO:0005886">
    <property type="term" value="C:plasma membrane"/>
    <property type="evidence" value="ECO:0007669"/>
    <property type="project" value="TreeGrafter"/>
</dbReference>
<evidence type="ECO:0000313" key="12">
    <source>
        <dbReference type="EMBL" id="KAG9465657.1"/>
    </source>
</evidence>
<organism evidence="12 13">
    <name type="scientific">Eleutherodactylus coqui</name>
    <name type="common">Puerto Rican coqui</name>
    <dbReference type="NCBI Taxonomy" id="57060"/>
    <lineage>
        <taxon>Eukaryota</taxon>
        <taxon>Metazoa</taxon>
        <taxon>Chordata</taxon>
        <taxon>Craniata</taxon>
        <taxon>Vertebrata</taxon>
        <taxon>Euteleostomi</taxon>
        <taxon>Amphibia</taxon>
        <taxon>Batrachia</taxon>
        <taxon>Anura</taxon>
        <taxon>Neobatrachia</taxon>
        <taxon>Hyloidea</taxon>
        <taxon>Eleutherodactylidae</taxon>
        <taxon>Eleutherodactylinae</taxon>
        <taxon>Eleutherodactylus</taxon>
        <taxon>Eleutherodactylus</taxon>
    </lineage>
</organism>
<reference evidence="12" key="1">
    <citation type="thesis" date="2020" institute="ProQuest LLC" country="789 East Eisenhower Parkway, Ann Arbor, MI, USA">
        <title>Comparative Genomics and Chromosome Evolution.</title>
        <authorList>
            <person name="Mudd A.B."/>
        </authorList>
    </citation>
    <scope>NUCLEOTIDE SEQUENCE</scope>
    <source>
        <strain evidence="12">HN-11 Male</strain>
        <tissue evidence="12">Kidney and liver</tissue>
    </source>
</reference>
<evidence type="ECO:0000256" key="6">
    <source>
        <dbReference type="ARBA" id="ARBA00023170"/>
    </source>
</evidence>
<keyword evidence="3 10" id="KW-1133">Transmembrane helix</keyword>
<evidence type="ECO:0000256" key="5">
    <source>
        <dbReference type="ARBA" id="ARBA00023136"/>
    </source>
</evidence>
<dbReference type="PROSITE" id="PS00237">
    <property type="entry name" value="G_PROTEIN_RECEP_F1_1"/>
    <property type="match status" value="1"/>
</dbReference>
<dbReference type="InterPro" id="IPR000826">
    <property type="entry name" value="Formyl_rcpt-rel"/>
</dbReference>
<dbReference type="Pfam" id="PF00001">
    <property type="entry name" value="7tm_1"/>
    <property type="match status" value="1"/>
</dbReference>
<evidence type="ECO:0000256" key="2">
    <source>
        <dbReference type="ARBA" id="ARBA00022692"/>
    </source>
</evidence>
<keyword evidence="13" id="KW-1185">Reference proteome</keyword>
<dbReference type="EMBL" id="WNTK01002827">
    <property type="protein sequence ID" value="KAG9465657.1"/>
    <property type="molecule type" value="Genomic_DNA"/>
</dbReference>
<keyword evidence="4 9" id="KW-0297">G-protein coupled receptor</keyword>
<dbReference type="PROSITE" id="PS50262">
    <property type="entry name" value="G_PROTEIN_RECEP_F1_2"/>
    <property type="match status" value="1"/>
</dbReference>
<evidence type="ECO:0000256" key="4">
    <source>
        <dbReference type="ARBA" id="ARBA00023040"/>
    </source>
</evidence>
<comment type="caution">
    <text evidence="12">The sequence shown here is derived from an EMBL/GenBank/DDBJ whole genome shotgun (WGS) entry which is preliminary data.</text>
</comment>
<keyword evidence="6 9" id="KW-0675">Receptor</keyword>
<evidence type="ECO:0000259" key="11">
    <source>
        <dbReference type="PROSITE" id="PS50262"/>
    </source>
</evidence>
<evidence type="ECO:0000256" key="1">
    <source>
        <dbReference type="ARBA" id="ARBA00004141"/>
    </source>
</evidence>
<evidence type="ECO:0000256" key="10">
    <source>
        <dbReference type="SAM" id="Phobius"/>
    </source>
</evidence>
<dbReference type="GO" id="GO:0004982">
    <property type="term" value="F:N-formyl peptide receptor activity"/>
    <property type="evidence" value="ECO:0007669"/>
    <property type="project" value="TreeGrafter"/>
</dbReference>
<evidence type="ECO:0000256" key="9">
    <source>
        <dbReference type="RuleBase" id="RU000688"/>
    </source>
</evidence>
<evidence type="ECO:0000256" key="8">
    <source>
        <dbReference type="ARBA" id="ARBA00025736"/>
    </source>
</evidence>
<dbReference type="AlphaFoldDB" id="A0A8J6E9V7"/>
<comment type="subcellular location">
    <subcellularLocation>
        <location evidence="1">Membrane</location>
        <topology evidence="1">Multi-pass membrane protein</topology>
    </subcellularLocation>
</comment>
<dbReference type="GO" id="GO:0007200">
    <property type="term" value="P:phospholipase C-activating G protein-coupled receptor signaling pathway"/>
    <property type="evidence" value="ECO:0007669"/>
    <property type="project" value="TreeGrafter"/>
</dbReference>
<evidence type="ECO:0000313" key="13">
    <source>
        <dbReference type="Proteomes" id="UP000770717"/>
    </source>
</evidence>
<dbReference type="Proteomes" id="UP000770717">
    <property type="component" value="Unassembled WGS sequence"/>
</dbReference>
<dbReference type="GO" id="GO:0004875">
    <property type="term" value="F:complement receptor activity"/>
    <property type="evidence" value="ECO:0007669"/>
    <property type="project" value="TreeGrafter"/>
</dbReference>
<dbReference type="GO" id="GO:0006954">
    <property type="term" value="P:inflammatory response"/>
    <property type="evidence" value="ECO:0007669"/>
    <property type="project" value="TreeGrafter"/>
</dbReference>
<feature type="transmembrane region" description="Helical" evidence="10">
    <location>
        <begin position="168"/>
        <end position="190"/>
    </location>
</feature>
<comment type="similarity">
    <text evidence="8">Belongs to the chemokine-like receptor (CMKLR) family.</text>
</comment>
<dbReference type="SUPFAM" id="SSF81321">
    <property type="entry name" value="Family A G protein-coupled receptor-like"/>
    <property type="match status" value="1"/>
</dbReference>
<dbReference type="Gene3D" id="1.20.1070.10">
    <property type="entry name" value="Rhodopsin 7-helix transmembrane proteins"/>
    <property type="match status" value="1"/>
</dbReference>
<gene>
    <name evidence="12" type="ORF">GDO78_017959</name>
</gene>
<dbReference type="InterPro" id="IPR000276">
    <property type="entry name" value="GPCR_Rhodpsn"/>
</dbReference>
<dbReference type="PANTHER" id="PTHR24225">
    <property type="entry name" value="CHEMOTACTIC RECEPTOR"/>
    <property type="match status" value="1"/>
</dbReference>
<feature type="transmembrane region" description="Helical" evidence="10">
    <location>
        <begin position="61"/>
        <end position="93"/>
    </location>
</feature>
<proteinExistence type="inferred from homology"/>
<comment type="similarity">
    <text evidence="9">Belongs to the G-protein coupled receptor 1 family.</text>
</comment>
<keyword evidence="5 10" id="KW-0472">Membrane</keyword>
<feature type="transmembrane region" description="Helical" evidence="10">
    <location>
        <begin position="113"/>
        <end position="136"/>
    </location>
</feature>
<feature type="transmembrane region" description="Helical" evidence="10">
    <location>
        <begin position="242"/>
        <end position="261"/>
    </location>
</feature>
<dbReference type="GO" id="GO:0007204">
    <property type="term" value="P:positive regulation of cytosolic calcium ion concentration"/>
    <property type="evidence" value="ECO:0007669"/>
    <property type="project" value="TreeGrafter"/>
</dbReference>
<dbReference type="OrthoDB" id="10037617at2759"/>
<accession>A0A8J6E9V7</accession>
<name>A0A8J6E9V7_ELECQ</name>
<protein>
    <recommendedName>
        <fullName evidence="11">G-protein coupled receptors family 1 profile domain-containing protein</fullName>
    </recommendedName>
</protein>
<sequence length="317" mass="37106">MSITLYSIVFVLGTIGNGLVIWIAGFRMKKTISATWFLNLAIADFLCCASLPLRIVERFYFFTYIGTICCILSIFLFGINMNASVLLLTAMSIDRCISIMWPFWAKIHRTSKLVKITVSIIWVFSLLFTGLLFYLYGFYFHDIKEWCLSYIREYGPDEVKQIIQLLRLSVMFAIPFLVILISYVTIFLKLRQRRRPQRSQRPYRIITTVILCFFICWFPFYIWPLTPQYKLYYLHLHIINNIIINLACLNSCINPIIYVFMGQDFKHGFLRSIPFRLEKALSEQPNDLCREQEDFEHACTAVIISRNSPASSSSPVF</sequence>
<feature type="transmembrane region" description="Helical" evidence="10">
    <location>
        <begin position="36"/>
        <end position="55"/>
    </location>
</feature>
<keyword evidence="2 9" id="KW-0812">Transmembrane</keyword>
<evidence type="ECO:0000256" key="3">
    <source>
        <dbReference type="ARBA" id="ARBA00022989"/>
    </source>
</evidence>
<evidence type="ECO:0000256" key="7">
    <source>
        <dbReference type="ARBA" id="ARBA00023224"/>
    </source>
</evidence>
<dbReference type="PANTHER" id="PTHR24225:SF73">
    <property type="entry name" value="C3A ANAPHYLATOXIN CHEMOTACTIC RECEPTOR-LIKE"/>
    <property type="match status" value="1"/>
</dbReference>
<feature type="domain" description="G-protein coupled receptors family 1 profile" evidence="11">
    <location>
        <begin position="16"/>
        <end position="258"/>
    </location>
</feature>
<feature type="transmembrane region" description="Helical" evidence="10">
    <location>
        <begin position="6"/>
        <end position="24"/>
    </location>
</feature>
<dbReference type="PRINTS" id="PR00526">
    <property type="entry name" value="FMETLEUPHER"/>
</dbReference>
<feature type="transmembrane region" description="Helical" evidence="10">
    <location>
        <begin position="202"/>
        <end position="222"/>
    </location>
</feature>
<keyword evidence="7 9" id="KW-0807">Transducer</keyword>
<dbReference type="InterPro" id="IPR017452">
    <property type="entry name" value="GPCR_Rhodpsn_7TM"/>
</dbReference>